<feature type="region of interest" description="Disordered" evidence="1">
    <location>
        <begin position="35"/>
        <end position="57"/>
    </location>
</feature>
<evidence type="ECO:0000256" key="1">
    <source>
        <dbReference type="SAM" id="MobiDB-lite"/>
    </source>
</evidence>
<name>U6G5F9_9EIME</name>
<protein>
    <submittedName>
        <fullName evidence="3">Uncharacterized protein</fullName>
    </submittedName>
</protein>
<keyword evidence="2" id="KW-1133">Transmembrane helix</keyword>
<reference evidence="3" key="1">
    <citation type="submission" date="2013-10" db="EMBL/GenBank/DDBJ databases">
        <title>Genomic analysis of the causative agents of coccidiosis in chickens.</title>
        <authorList>
            <person name="Reid A.J."/>
            <person name="Blake D."/>
            <person name="Billington K."/>
            <person name="Browne H."/>
            <person name="Dunn M."/>
            <person name="Hung S."/>
            <person name="Kawahara F."/>
            <person name="Miranda-Saavedra D."/>
            <person name="Mourier T."/>
            <person name="Nagra H."/>
            <person name="Otto T.D."/>
            <person name="Rawlings N."/>
            <person name="Sanchez A."/>
            <person name="Sanders M."/>
            <person name="Subramaniam C."/>
            <person name="Tay Y."/>
            <person name="Dear P."/>
            <person name="Doerig C."/>
            <person name="Gruber A."/>
            <person name="Parkinson J."/>
            <person name="Shirley M."/>
            <person name="Wan K.L."/>
            <person name="Berriman M."/>
            <person name="Tomley F."/>
            <person name="Pain A."/>
        </authorList>
    </citation>
    <scope>NUCLEOTIDE SEQUENCE [LARGE SCALE GENOMIC DNA]</scope>
    <source>
        <strain evidence="3">Houghton</strain>
    </source>
</reference>
<keyword evidence="2" id="KW-0812">Transmembrane</keyword>
<evidence type="ECO:0000313" key="3">
    <source>
        <dbReference type="EMBL" id="CDI73874.1"/>
    </source>
</evidence>
<dbReference type="Proteomes" id="UP000018201">
    <property type="component" value="Unassembled WGS sequence"/>
</dbReference>
<proteinExistence type="predicted"/>
<dbReference type="VEuPathDB" id="ToxoDB:EPH_0000770"/>
<sequence length="425" mass="46966">MHNSTGIPQPGYVLLGGEGAAEGAVAGIENLDAEAGGFEDYDENQEEGTEDYEDEESLSFDIPIETPKQKVPMLLATSLVGAWILLLIAVGWTALKSGNRSTLSSINLDSDSLLTYRESFRESMEKVEEAWKATADTVKVAFAKYHLPTTHDGEQFSPSDAWKVLQRQIDGMNRTVSPQASATTEEKWRYAAQLQLVTCLCNSAALRLHGLSKLESKADKWGFQILSLGSGEAPQVQLPSDEEAAEGEEMTFAEFLKHLPSRSQQPLEAKEVEGTIPRSLGLRLAHLVEALDTYTLEGRYVAIRLDTFLQAYGAALETVKEQNFENAPPITSPVDKIPAEAKGLLHFIGDQFESSTQRLWAPVVAKACAEQWDEDTVTKLLQKVEKGEEERMRELLKTKRELVQQAAVEKPLPKGHIFALSVFML</sequence>
<dbReference type="EMBL" id="HG689089">
    <property type="protein sequence ID" value="CDI73874.1"/>
    <property type="molecule type" value="Genomic_DNA"/>
</dbReference>
<organism evidence="3 4">
    <name type="scientific">Eimeria praecox</name>
    <dbReference type="NCBI Taxonomy" id="51316"/>
    <lineage>
        <taxon>Eukaryota</taxon>
        <taxon>Sar</taxon>
        <taxon>Alveolata</taxon>
        <taxon>Apicomplexa</taxon>
        <taxon>Conoidasida</taxon>
        <taxon>Coccidia</taxon>
        <taxon>Eucoccidiorida</taxon>
        <taxon>Eimeriorina</taxon>
        <taxon>Eimeriidae</taxon>
        <taxon>Eimeria</taxon>
    </lineage>
</organism>
<reference evidence="3" key="2">
    <citation type="submission" date="2013-10" db="EMBL/GenBank/DDBJ databases">
        <authorList>
            <person name="Aslett M."/>
        </authorList>
    </citation>
    <scope>NUCLEOTIDE SEQUENCE [LARGE SCALE GENOMIC DNA]</scope>
    <source>
        <strain evidence="3">Houghton</strain>
    </source>
</reference>
<gene>
    <name evidence="3" type="ORF">EPH_0000770</name>
</gene>
<accession>U6G5F9</accession>
<dbReference type="AlphaFoldDB" id="U6G5F9"/>
<keyword evidence="4" id="KW-1185">Reference proteome</keyword>
<evidence type="ECO:0000313" key="4">
    <source>
        <dbReference type="Proteomes" id="UP000018201"/>
    </source>
</evidence>
<feature type="compositionally biased region" description="Acidic residues" evidence="1">
    <location>
        <begin position="37"/>
        <end position="57"/>
    </location>
</feature>
<evidence type="ECO:0000256" key="2">
    <source>
        <dbReference type="SAM" id="Phobius"/>
    </source>
</evidence>
<keyword evidence="2" id="KW-0472">Membrane</keyword>
<feature type="transmembrane region" description="Helical" evidence="2">
    <location>
        <begin position="73"/>
        <end position="95"/>
    </location>
</feature>
<dbReference type="OrthoDB" id="347372at2759"/>